<dbReference type="Proteomes" id="UP000502665">
    <property type="component" value="Chromosome"/>
</dbReference>
<name>A0A6M4X4M8_9ACTN</name>
<gene>
    <name evidence="1" type="ORF">G9272_30470</name>
</gene>
<sequence>MERHVLESLLIGDDEASVVALAALRSGAPYSVEERVQPTGAHAGVFGRRLQRMRMHGFEPLGLERAVQLIREYGLPVRSALIDPGNRTRFTLLFLTEDGSALVACASWPLPLVARKPPL</sequence>
<dbReference type="AlphaFoldDB" id="A0A6M4X4M8"/>
<protein>
    <submittedName>
        <fullName evidence="1">Uncharacterized protein</fullName>
    </submittedName>
</protein>
<dbReference type="RefSeq" id="WP_171402242.1">
    <property type="nucleotide sequence ID" value="NZ_CP049838.1"/>
</dbReference>
<dbReference type="EMBL" id="CP049838">
    <property type="protein sequence ID" value="QJT07142.1"/>
    <property type="molecule type" value="Genomic_DNA"/>
</dbReference>
<proteinExistence type="predicted"/>
<evidence type="ECO:0000313" key="2">
    <source>
        <dbReference type="Proteomes" id="UP000502665"/>
    </source>
</evidence>
<keyword evidence="2" id="KW-1185">Reference proteome</keyword>
<organism evidence="1 2">
    <name type="scientific">Streptomyces asoensis</name>
    <dbReference type="NCBI Taxonomy" id="249586"/>
    <lineage>
        <taxon>Bacteria</taxon>
        <taxon>Bacillati</taxon>
        <taxon>Actinomycetota</taxon>
        <taxon>Actinomycetes</taxon>
        <taxon>Kitasatosporales</taxon>
        <taxon>Streptomycetaceae</taxon>
        <taxon>Streptomyces</taxon>
    </lineage>
</organism>
<reference evidence="1" key="1">
    <citation type="submission" date="2020-03" db="EMBL/GenBank/DDBJ databases">
        <title>Molecular networking-based the target discovery of potent antiproliferative macrolactams: 5/6/7/16 polycyclic ansamycins and glycosylated trienomycin from Streptomyces cacaoi subsp. asoensis.</title>
        <authorList>
            <person name="Liu L.-L."/>
        </authorList>
    </citation>
    <scope>NUCLEOTIDE SEQUENCE [LARGE SCALE GENOMIC DNA]</scope>
    <source>
        <strain evidence="1">H2S5</strain>
    </source>
</reference>
<accession>A0A6M4X4M8</accession>
<evidence type="ECO:0000313" key="1">
    <source>
        <dbReference type="EMBL" id="QJT07142.1"/>
    </source>
</evidence>